<name>A0A1X7DW87_9MICC</name>
<dbReference type="EMBL" id="FXAC01000016">
    <property type="protein sequence ID" value="SMF22752.1"/>
    <property type="molecule type" value="Genomic_DNA"/>
</dbReference>
<keyword evidence="1" id="KW-0560">Oxidoreductase</keyword>
<evidence type="ECO:0000256" key="1">
    <source>
        <dbReference type="ARBA" id="ARBA00023002"/>
    </source>
</evidence>
<dbReference type="Proteomes" id="UP000192929">
    <property type="component" value="Unassembled WGS sequence"/>
</dbReference>
<reference evidence="5" key="1">
    <citation type="submission" date="2017-04" db="EMBL/GenBank/DDBJ databases">
        <authorList>
            <person name="Varghese N."/>
            <person name="Submissions S."/>
        </authorList>
    </citation>
    <scope>NUCLEOTIDE SEQUENCE [LARGE SCALE GENOMIC DNA]</scope>
    <source>
        <strain evidence="5">NIO-1021</strain>
    </source>
</reference>
<evidence type="ECO:0000313" key="5">
    <source>
        <dbReference type="Proteomes" id="UP000192929"/>
    </source>
</evidence>
<dbReference type="SUPFAM" id="SSF48179">
    <property type="entry name" value="6-phosphogluconate dehydrogenase C-terminal domain-like"/>
    <property type="match status" value="1"/>
</dbReference>
<keyword evidence="2" id="KW-0520">NAD</keyword>
<dbReference type="PANTHER" id="PTHR22981">
    <property type="entry name" value="3-HYDROXYISOBUTYRATE DEHYDROGENASE-RELATED"/>
    <property type="match status" value="1"/>
</dbReference>
<dbReference type="InterPro" id="IPR008927">
    <property type="entry name" value="6-PGluconate_DH-like_C_sf"/>
</dbReference>
<proteinExistence type="predicted"/>
<accession>A0A1X7DW87</accession>
<dbReference type="GO" id="GO:0051287">
    <property type="term" value="F:NAD binding"/>
    <property type="evidence" value="ECO:0007669"/>
    <property type="project" value="InterPro"/>
</dbReference>
<evidence type="ECO:0000313" key="4">
    <source>
        <dbReference type="EMBL" id="SMF22752.1"/>
    </source>
</evidence>
<evidence type="ECO:0000259" key="3">
    <source>
        <dbReference type="Pfam" id="PF14833"/>
    </source>
</evidence>
<dbReference type="InterPro" id="IPR029154">
    <property type="entry name" value="HIBADH-like_NADP-bd"/>
</dbReference>
<dbReference type="Pfam" id="PF14833">
    <property type="entry name" value="NAD_binding_11"/>
    <property type="match status" value="1"/>
</dbReference>
<dbReference type="AlphaFoldDB" id="A0A1X7DW87"/>
<dbReference type="PANTHER" id="PTHR22981:SF7">
    <property type="entry name" value="3-HYDROXYISOBUTYRATE DEHYDROGENASE, MITOCHONDRIAL"/>
    <property type="match status" value="1"/>
</dbReference>
<keyword evidence="5" id="KW-1185">Reference proteome</keyword>
<dbReference type="InterPro" id="IPR013328">
    <property type="entry name" value="6PGD_dom2"/>
</dbReference>
<sequence>MIGGDKDTVARAEQVITPMAGRIVHTGGPGMGQSAKIVNNMMLFINLEACAEGSVLAERLGLDPRVFWDIASVSSGDSWALRTWYPVPDIVPSAAANNNFESTFSAVLAAKDVGLALSAGEQTGVDLPAAELAAQRFPRLIDEGYGDLDCSLIVKYAAPDGKVQGWNPDEV</sequence>
<feature type="domain" description="3-hydroxyisobutyrate dehydrogenase-like NAD-binding" evidence="3">
    <location>
        <begin position="30"/>
        <end position="156"/>
    </location>
</feature>
<dbReference type="GO" id="GO:0016616">
    <property type="term" value="F:oxidoreductase activity, acting on the CH-OH group of donors, NAD or NADP as acceptor"/>
    <property type="evidence" value="ECO:0007669"/>
    <property type="project" value="TreeGrafter"/>
</dbReference>
<organism evidence="4 5">
    <name type="scientific">Kocuria marina subsp. indica</name>
    <dbReference type="NCBI Taxonomy" id="1049583"/>
    <lineage>
        <taxon>Bacteria</taxon>
        <taxon>Bacillati</taxon>
        <taxon>Actinomycetota</taxon>
        <taxon>Actinomycetes</taxon>
        <taxon>Micrococcales</taxon>
        <taxon>Micrococcaceae</taxon>
        <taxon>Kocuria</taxon>
    </lineage>
</organism>
<protein>
    <submittedName>
        <fullName evidence="4">NAD-binding of NADP-dependent 3-hydroxyisobutyrate dehydrogenase</fullName>
    </submittedName>
</protein>
<evidence type="ECO:0000256" key="2">
    <source>
        <dbReference type="ARBA" id="ARBA00023027"/>
    </source>
</evidence>
<gene>
    <name evidence="4" type="ORF">SAMN06296028_11641</name>
</gene>
<dbReference type="Gene3D" id="1.10.1040.10">
    <property type="entry name" value="N-(1-d-carboxylethyl)-l-norvaline Dehydrogenase, domain 2"/>
    <property type="match status" value="1"/>
</dbReference>